<name>A0A448WUA7_9PLAT</name>
<evidence type="ECO:0000313" key="2">
    <source>
        <dbReference type="Proteomes" id="UP000784294"/>
    </source>
</evidence>
<gene>
    <name evidence="1" type="ORF">PXEA_LOCUS13901</name>
</gene>
<proteinExistence type="predicted"/>
<comment type="caution">
    <text evidence="1">The sequence shown here is derived from an EMBL/GenBank/DDBJ whole genome shotgun (WGS) entry which is preliminary data.</text>
</comment>
<dbReference type="Proteomes" id="UP000784294">
    <property type="component" value="Unassembled WGS sequence"/>
</dbReference>
<protein>
    <submittedName>
        <fullName evidence="1">Uncharacterized protein</fullName>
    </submittedName>
</protein>
<accession>A0A448WUA7</accession>
<dbReference type="EMBL" id="CAAALY010046565">
    <property type="protein sequence ID" value="VEL20461.1"/>
    <property type="molecule type" value="Genomic_DNA"/>
</dbReference>
<dbReference type="AlphaFoldDB" id="A0A448WUA7"/>
<evidence type="ECO:0000313" key="1">
    <source>
        <dbReference type="EMBL" id="VEL20461.1"/>
    </source>
</evidence>
<reference evidence="1" key="1">
    <citation type="submission" date="2018-11" db="EMBL/GenBank/DDBJ databases">
        <authorList>
            <consortium name="Pathogen Informatics"/>
        </authorList>
    </citation>
    <scope>NUCLEOTIDE SEQUENCE</scope>
</reference>
<keyword evidence="2" id="KW-1185">Reference proteome</keyword>
<sequence length="59" mass="6462">MCSGGVHHMADESSANIHRGRRAVCRGLIRTNLQSQLRGNPPTASGKANLRIRFACLFK</sequence>
<organism evidence="1 2">
    <name type="scientific">Protopolystoma xenopodis</name>
    <dbReference type="NCBI Taxonomy" id="117903"/>
    <lineage>
        <taxon>Eukaryota</taxon>
        <taxon>Metazoa</taxon>
        <taxon>Spiralia</taxon>
        <taxon>Lophotrochozoa</taxon>
        <taxon>Platyhelminthes</taxon>
        <taxon>Monogenea</taxon>
        <taxon>Polyopisthocotylea</taxon>
        <taxon>Polystomatidea</taxon>
        <taxon>Polystomatidae</taxon>
        <taxon>Protopolystoma</taxon>
    </lineage>
</organism>